<evidence type="ECO:0000313" key="3">
    <source>
        <dbReference type="Proteomes" id="UP000241960"/>
    </source>
</evidence>
<dbReference type="Pfam" id="PF00668">
    <property type="entry name" value="Condensation"/>
    <property type="match status" value="1"/>
</dbReference>
<reference evidence="2 3" key="1">
    <citation type="journal article" date="2016" name="Front. Microbiol.">
        <title>Comprehensive Phylogenetic Analysis of Bovine Non-aureus Staphylococci Species Based on Whole-Genome Sequencing.</title>
        <authorList>
            <person name="Naushad S."/>
            <person name="Barkema H.W."/>
            <person name="Luby C."/>
            <person name="Condas L.A."/>
            <person name="Nobrega D.B."/>
            <person name="Carson D.A."/>
            <person name="De Buck J."/>
        </authorList>
    </citation>
    <scope>NUCLEOTIDE SEQUENCE [LARGE SCALE GENOMIC DNA]</scope>
    <source>
        <strain evidence="2 3">SNUC 1231</strain>
    </source>
</reference>
<dbReference type="RefSeq" id="WP_107545299.1">
    <property type="nucleotide sequence ID" value="NZ_PZFQ01000040.1"/>
</dbReference>
<dbReference type="GO" id="GO:0044550">
    <property type="term" value="P:secondary metabolite biosynthetic process"/>
    <property type="evidence" value="ECO:0007669"/>
    <property type="project" value="TreeGrafter"/>
</dbReference>
<feature type="domain" description="Condensation" evidence="1">
    <location>
        <begin position="6"/>
        <end position="424"/>
    </location>
</feature>
<dbReference type="EMBL" id="PZFQ01000040">
    <property type="protein sequence ID" value="PTI74457.1"/>
    <property type="molecule type" value="Genomic_DNA"/>
</dbReference>
<dbReference type="InterPro" id="IPR001242">
    <property type="entry name" value="Condensation_dom"/>
</dbReference>
<comment type="caution">
    <text evidence="2">The sequence shown here is derived from an EMBL/GenBank/DDBJ whole genome shotgun (WGS) entry which is preliminary data.</text>
</comment>
<dbReference type="GO" id="GO:0031177">
    <property type="term" value="F:phosphopantetheine binding"/>
    <property type="evidence" value="ECO:0007669"/>
    <property type="project" value="TreeGrafter"/>
</dbReference>
<evidence type="ECO:0000313" key="2">
    <source>
        <dbReference type="EMBL" id="PTI74457.1"/>
    </source>
</evidence>
<protein>
    <recommendedName>
        <fullName evidence="1">Condensation domain-containing protein</fullName>
    </recommendedName>
</protein>
<dbReference type="SUPFAM" id="SSF52777">
    <property type="entry name" value="CoA-dependent acyltransferases"/>
    <property type="match status" value="2"/>
</dbReference>
<dbReference type="InterPro" id="IPR023213">
    <property type="entry name" value="CAT-like_dom_sf"/>
</dbReference>
<name>A0A9Q6MUE9_9STAP</name>
<accession>A0A9Q6MUE9</accession>
<evidence type="ECO:0000259" key="1">
    <source>
        <dbReference type="Pfam" id="PF00668"/>
    </source>
</evidence>
<dbReference type="GO" id="GO:0043041">
    <property type="term" value="P:amino acid activation for nonribosomal peptide biosynthetic process"/>
    <property type="evidence" value="ECO:0007669"/>
    <property type="project" value="TreeGrafter"/>
</dbReference>
<dbReference type="GO" id="GO:0008610">
    <property type="term" value="P:lipid biosynthetic process"/>
    <property type="evidence" value="ECO:0007669"/>
    <property type="project" value="UniProtKB-ARBA"/>
</dbReference>
<proteinExistence type="predicted"/>
<dbReference type="Proteomes" id="UP000241960">
    <property type="component" value="Unassembled WGS sequence"/>
</dbReference>
<gene>
    <name evidence="2" type="ORF">BU058_10915</name>
</gene>
<dbReference type="Gene3D" id="3.30.559.30">
    <property type="entry name" value="Nonribosomal peptide synthetase, condensation domain"/>
    <property type="match status" value="1"/>
</dbReference>
<dbReference type="GO" id="GO:0003824">
    <property type="term" value="F:catalytic activity"/>
    <property type="evidence" value="ECO:0007669"/>
    <property type="project" value="InterPro"/>
</dbReference>
<dbReference type="Gene3D" id="3.30.559.10">
    <property type="entry name" value="Chloramphenicol acetyltransferase-like domain"/>
    <property type="match status" value="1"/>
</dbReference>
<dbReference type="AlphaFoldDB" id="A0A9Q6MUE9"/>
<dbReference type="PANTHER" id="PTHR45527:SF1">
    <property type="entry name" value="FATTY ACID SYNTHASE"/>
    <property type="match status" value="1"/>
</dbReference>
<dbReference type="PANTHER" id="PTHR45527">
    <property type="entry name" value="NONRIBOSOMAL PEPTIDE SYNTHETASE"/>
    <property type="match status" value="1"/>
</dbReference>
<sequence length="429" mass="50592">MSLEGLTYAQEENIIMDLLVPNTNINNILTLLHIDGDYTYNAINESLNQLIENYDAYRLRIDNSHQMTKQYITAFQFQEFPLIEFSDYTHYESYLNEQRHRCVFDYNQPLYDFKIIKNANNQYTIMLLHHHLISDGWSMAITNHFIMKQLTGYETQINYHSYLETVKIDEQYQLSPRFERDRAYWLNKLSNYEQSAFPIPTAETPITASRSSHQLNKDRASMLYKICDDFSIGVSTLFSSLLHLYMGYTTNTNNNAISLLFHNRNTYQEKSICGQFARLLPFVIDIDYNASVGIYLEMIRQENFRLMKHKRYPFLKILADNKHAKGLSSCFVSYQNQQRDKALDNKGFSHEWLSNDAMGNTLKVHLHNRFNSDVLDVDYDFKTAFLNETQIERMHESLMHILEQFHASYNTSLTDLEITQPDKTTSYSY</sequence>
<dbReference type="GO" id="GO:0005737">
    <property type="term" value="C:cytoplasm"/>
    <property type="evidence" value="ECO:0007669"/>
    <property type="project" value="TreeGrafter"/>
</dbReference>
<organism evidence="2 3">
    <name type="scientific">Staphylococcus succinus</name>
    <dbReference type="NCBI Taxonomy" id="61015"/>
    <lineage>
        <taxon>Bacteria</taxon>
        <taxon>Bacillati</taxon>
        <taxon>Bacillota</taxon>
        <taxon>Bacilli</taxon>
        <taxon>Bacillales</taxon>
        <taxon>Staphylococcaceae</taxon>
        <taxon>Staphylococcus</taxon>
    </lineage>
</organism>